<proteinExistence type="predicted"/>
<feature type="transmembrane region" description="Helical" evidence="1">
    <location>
        <begin position="28"/>
        <end position="47"/>
    </location>
</feature>
<comment type="caution">
    <text evidence="2">The sequence shown here is derived from an EMBL/GenBank/DDBJ whole genome shotgun (WGS) entry which is preliminary data.</text>
</comment>
<keyword evidence="1" id="KW-0472">Membrane</keyword>
<organism evidence="2 3">
    <name type="scientific">Podila minutissima</name>
    <dbReference type="NCBI Taxonomy" id="64525"/>
    <lineage>
        <taxon>Eukaryota</taxon>
        <taxon>Fungi</taxon>
        <taxon>Fungi incertae sedis</taxon>
        <taxon>Mucoromycota</taxon>
        <taxon>Mortierellomycotina</taxon>
        <taxon>Mortierellomycetes</taxon>
        <taxon>Mortierellales</taxon>
        <taxon>Mortierellaceae</taxon>
        <taxon>Podila</taxon>
    </lineage>
</organism>
<reference evidence="2" key="1">
    <citation type="journal article" date="2020" name="Fungal Divers.">
        <title>Resolving the Mortierellaceae phylogeny through synthesis of multi-gene phylogenetics and phylogenomics.</title>
        <authorList>
            <person name="Vandepol N."/>
            <person name="Liber J."/>
            <person name="Desiro A."/>
            <person name="Na H."/>
            <person name="Kennedy M."/>
            <person name="Barry K."/>
            <person name="Grigoriev I.V."/>
            <person name="Miller A.N."/>
            <person name="O'Donnell K."/>
            <person name="Stajich J.E."/>
            <person name="Bonito G."/>
        </authorList>
    </citation>
    <scope>NUCLEOTIDE SEQUENCE</scope>
    <source>
        <strain evidence="2">NVP1</strain>
    </source>
</reference>
<accession>A0A9P5SCK0</accession>
<gene>
    <name evidence="2" type="ORF">BG006_001667</name>
</gene>
<dbReference type="EMBL" id="JAAAUY010001338">
    <property type="protein sequence ID" value="KAF9323196.1"/>
    <property type="molecule type" value="Genomic_DNA"/>
</dbReference>
<keyword evidence="3" id="KW-1185">Reference proteome</keyword>
<evidence type="ECO:0000313" key="3">
    <source>
        <dbReference type="Proteomes" id="UP000696485"/>
    </source>
</evidence>
<keyword evidence="1" id="KW-1133">Transmembrane helix</keyword>
<evidence type="ECO:0000256" key="1">
    <source>
        <dbReference type="SAM" id="Phobius"/>
    </source>
</evidence>
<feature type="transmembrane region" description="Helical" evidence="1">
    <location>
        <begin position="68"/>
        <end position="87"/>
    </location>
</feature>
<keyword evidence="1" id="KW-0812">Transmembrane</keyword>
<protein>
    <submittedName>
        <fullName evidence="2">Uncharacterized protein</fullName>
    </submittedName>
</protein>
<evidence type="ECO:0000313" key="2">
    <source>
        <dbReference type="EMBL" id="KAF9323196.1"/>
    </source>
</evidence>
<feature type="non-terminal residue" evidence="2">
    <location>
        <position position="90"/>
    </location>
</feature>
<sequence>MSSPEALLVAQRLARLAPYLTPSVSLNLALGSYHLMAGLVLGVYKYAQIHASKTATAHPYISTAHRASLMYGFASAQLAGISLLSAWPAS</sequence>
<dbReference type="Proteomes" id="UP000696485">
    <property type="component" value="Unassembled WGS sequence"/>
</dbReference>
<name>A0A9P5SCK0_9FUNG</name>
<dbReference type="AlphaFoldDB" id="A0A9P5SCK0"/>